<gene>
    <name evidence="2" type="ORF">H5P28_15250</name>
</gene>
<keyword evidence="3" id="KW-1185">Reference proteome</keyword>
<dbReference type="EMBL" id="JACHVB010000044">
    <property type="protein sequence ID" value="MBC2595623.1"/>
    <property type="molecule type" value="Genomic_DNA"/>
</dbReference>
<accession>A0A842HGH0</accession>
<dbReference type="RefSeq" id="WP_185676576.1">
    <property type="nucleotide sequence ID" value="NZ_JACHVB010000044.1"/>
</dbReference>
<dbReference type="Pfam" id="PF13580">
    <property type="entry name" value="SIS_2"/>
    <property type="match status" value="1"/>
</dbReference>
<dbReference type="GO" id="GO:1901135">
    <property type="term" value="P:carbohydrate derivative metabolic process"/>
    <property type="evidence" value="ECO:0007669"/>
    <property type="project" value="InterPro"/>
</dbReference>
<dbReference type="InterPro" id="IPR035461">
    <property type="entry name" value="GmhA/DiaA"/>
</dbReference>
<dbReference type="PROSITE" id="PS51464">
    <property type="entry name" value="SIS"/>
    <property type="match status" value="1"/>
</dbReference>
<evidence type="ECO:0000259" key="1">
    <source>
        <dbReference type="PROSITE" id="PS51464"/>
    </source>
</evidence>
<feature type="domain" description="SIS" evidence="1">
    <location>
        <begin position="33"/>
        <end position="188"/>
    </location>
</feature>
<protein>
    <submittedName>
        <fullName evidence="2">SIS domain-containing protein</fullName>
    </submittedName>
</protein>
<dbReference type="AlphaFoldDB" id="A0A842HGH0"/>
<evidence type="ECO:0000313" key="3">
    <source>
        <dbReference type="Proteomes" id="UP000546464"/>
    </source>
</evidence>
<dbReference type="InterPro" id="IPR046348">
    <property type="entry name" value="SIS_dom_sf"/>
</dbReference>
<dbReference type="CDD" id="cd05006">
    <property type="entry name" value="SIS_GmhA"/>
    <property type="match status" value="1"/>
</dbReference>
<dbReference type="SUPFAM" id="SSF53697">
    <property type="entry name" value="SIS domain"/>
    <property type="match status" value="1"/>
</dbReference>
<name>A0A842HGH0_9BACT</name>
<dbReference type="PANTHER" id="PTHR30390">
    <property type="entry name" value="SEDOHEPTULOSE 7-PHOSPHATE ISOMERASE / DNAA INITIATOR-ASSOCIATING FACTOR FOR REPLICATION INITIATION"/>
    <property type="match status" value="1"/>
</dbReference>
<evidence type="ECO:0000313" key="2">
    <source>
        <dbReference type="EMBL" id="MBC2595623.1"/>
    </source>
</evidence>
<dbReference type="Gene3D" id="3.40.50.10490">
    <property type="entry name" value="Glucose-6-phosphate isomerase like protein, domain 1"/>
    <property type="match status" value="1"/>
</dbReference>
<proteinExistence type="predicted"/>
<dbReference type="InterPro" id="IPR001347">
    <property type="entry name" value="SIS_dom"/>
</dbReference>
<dbReference type="InterPro" id="IPR050099">
    <property type="entry name" value="SIS_GmhA/DiaA_subfam"/>
</dbReference>
<dbReference type="GO" id="GO:0097367">
    <property type="term" value="F:carbohydrate derivative binding"/>
    <property type="evidence" value="ECO:0007669"/>
    <property type="project" value="InterPro"/>
</dbReference>
<reference evidence="2 3" key="1">
    <citation type="submission" date="2020-07" db="EMBL/GenBank/DDBJ databases">
        <authorList>
            <person name="Feng X."/>
        </authorList>
    </citation>
    <scope>NUCLEOTIDE SEQUENCE [LARGE SCALE GENOMIC DNA]</scope>
    <source>
        <strain evidence="2 3">JCM31066</strain>
    </source>
</reference>
<comment type="caution">
    <text evidence="2">The sequence shown here is derived from an EMBL/GenBank/DDBJ whole genome shotgun (WGS) entry which is preliminary data.</text>
</comment>
<sequence>MKFSIEAARNELAEVLSAFTGQLPAVERSGRAIIECLHQGGKILSAGNGGSAADALHLAEEFTGRYKGDRPSLAGLCLSVDATVLTCIANDYGFDAVFSRQIEGLGRPGDVFVGFTTSGNSSNLLAAFEVCRERGVTSILVSGGDGGKAHGLTDYEILVPSRTTARIQEIHTFILHQWLEMVEQEEWH</sequence>
<dbReference type="Proteomes" id="UP000546464">
    <property type="component" value="Unassembled WGS sequence"/>
</dbReference>
<organism evidence="2 3">
    <name type="scientific">Ruficoccus amylovorans</name>
    <dbReference type="NCBI Taxonomy" id="1804625"/>
    <lineage>
        <taxon>Bacteria</taxon>
        <taxon>Pseudomonadati</taxon>
        <taxon>Verrucomicrobiota</taxon>
        <taxon>Opitutia</taxon>
        <taxon>Puniceicoccales</taxon>
        <taxon>Cerasicoccaceae</taxon>
        <taxon>Ruficoccus</taxon>
    </lineage>
</organism>